<dbReference type="EMBL" id="ACSE01000001">
    <property type="protein sequence ID" value="EFD89388.1"/>
    <property type="molecule type" value="Genomic_DNA"/>
</dbReference>
<name>D3L6Q6_OENOE</name>
<accession>D3L6Q6</accession>
<reference evidence="1 2" key="1">
    <citation type="journal article" date="2010" name="Appl. Microbiol. Biotechnol.">
        <title>Genotypic diversity in Oenococcus oeni by high-density microarray comparative genome hybridization and whole genome sequencing.</title>
        <authorList>
            <person name="Borneman A.R."/>
            <person name="Bartowsky E.J."/>
            <person name="McCarthy J."/>
            <person name="Chambers P.J."/>
        </authorList>
    </citation>
    <scope>NUCLEOTIDE SEQUENCE [LARGE SCALE GENOMIC DNA]</scope>
    <source>
        <strain evidence="1 2">AWRIB429</strain>
    </source>
</reference>
<organism evidence="1 2">
    <name type="scientific">Oenococcus oeni AWRIB429</name>
    <dbReference type="NCBI Taxonomy" id="655225"/>
    <lineage>
        <taxon>Bacteria</taxon>
        <taxon>Bacillati</taxon>
        <taxon>Bacillota</taxon>
        <taxon>Bacilli</taxon>
        <taxon>Lactobacillales</taxon>
        <taxon>Lactobacillaceae</taxon>
        <taxon>Oenococcus</taxon>
    </lineage>
</organism>
<dbReference type="Proteomes" id="UP000003075">
    <property type="component" value="Unassembled WGS sequence"/>
</dbReference>
<comment type="caution">
    <text evidence="1">The sequence shown here is derived from an EMBL/GenBank/DDBJ whole genome shotgun (WGS) entry which is preliminary data.</text>
</comment>
<sequence length="38" mass="4400">MKKKKNKKIKTASVEIIEKAKKRLSKKLKSSNNKNSNK</sequence>
<gene>
    <name evidence="1" type="ORF">AWRIB429_0036</name>
</gene>
<evidence type="ECO:0000313" key="2">
    <source>
        <dbReference type="Proteomes" id="UP000003075"/>
    </source>
</evidence>
<protein>
    <submittedName>
        <fullName evidence="1">Uncharacterized protein</fullName>
    </submittedName>
</protein>
<evidence type="ECO:0000313" key="1">
    <source>
        <dbReference type="EMBL" id="EFD89388.1"/>
    </source>
</evidence>
<dbReference type="AlphaFoldDB" id="D3L6Q6"/>
<proteinExistence type="predicted"/>